<evidence type="ECO:0000256" key="10">
    <source>
        <dbReference type="ARBA" id="ARBA00048954"/>
    </source>
</evidence>
<evidence type="ECO:0000313" key="15">
    <source>
        <dbReference type="Proteomes" id="UP000660454"/>
    </source>
</evidence>
<dbReference type="InterPro" id="IPR007694">
    <property type="entry name" value="DNA_helicase_DnaB-like_C"/>
</dbReference>
<dbReference type="Gene3D" id="3.40.50.300">
    <property type="entry name" value="P-loop containing nucleotide triphosphate hydrolases"/>
    <property type="match status" value="1"/>
</dbReference>
<gene>
    <name evidence="14" type="ORF">Msi02_48030</name>
</gene>
<keyword evidence="4 12" id="KW-0547">Nucleotide-binding</keyword>
<keyword evidence="9" id="KW-0413">Isomerase</keyword>
<dbReference type="CDD" id="cd00984">
    <property type="entry name" value="DnaB_C"/>
    <property type="match status" value="1"/>
</dbReference>
<dbReference type="Proteomes" id="UP000660454">
    <property type="component" value="Unassembled WGS sequence"/>
</dbReference>
<evidence type="ECO:0000256" key="4">
    <source>
        <dbReference type="ARBA" id="ARBA00022741"/>
    </source>
</evidence>
<dbReference type="SUPFAM" id="SSF48024">
    <property type="entry name" value="N-terminal domain of DnaB helicase"/>
    <property type="match status" value="1"/>
</dbReference>
<sequence>MTAEAPEATFARSLPHNVEAEMSVLGGLLISPGHVDEVAGILQPADFYRPAHQLIYETILRLNREGEAVDPVTVLDALTRAGDSARVGGGPYLHTLTATVPTAANAAYYARLVKGQAQLRRLVSVGTRIAEYGYSGDPDEIEGLIGRAHEDLITQEPGGDEATALDTLVWDALDWLENGADDDRVPLPYRDLDDLLGGLKPGQMAIVGARPATGKSVVALDVARHAAIRHGLPVYMASLEMSRRELSLRLLAAECRIDLKRLQDRKLTEAEWAKFSDMAPKLAKHAHLVIDDTPNVTVDRIRAELRKMARRDTGPARLVIIDYLQLMRTPAGGRRTPENRQVEVSELSRNIKLLAREFNVPVVVLAQLNRAVEMRADKRPQVSDLRESGSLEQDADVVILLHRDDEERAGELSLIVGKNRNGPTGTVAVAFQGHYARAADMARNEETRGGLT</sequence>
<dbReference type="InterPro" id="IPR007692">
    <property type="entry name" value="DNA_helicase_DnaB"/>
</dbReference>
<keyword evidence="2 12" id="KW-0639">Primosome</keyword>
<dbReference type="NCBIfam" id="TIGR00665">
    <property type="entry name" value="DnaB"/>
    <property type="match status" value="1"/>
</dbReference>
<dbReference type="InterPro" id="IPR027417">
    <property type="entry name" value="P-loop_NTPase"/>
</dbReference>
<keyword evidence="5 12" id="KW-0378">Hydrolase</keyword>
<feature type="domain" description="SF4 helicase" evidence="13">
    <location>
        <begin position="178"/>
        <end position="445"/>
    </location>
</feature>
<protein>
    <recommendedName>
        <fullName evidence="11 12">Replicative DNA helicase</fullName>
        <ecNumber evidence="11 12">5.6.2.3</ecNumber>
    </recommendedName>
</protein>
<evidence type="ECO:0000256" key="2">
    <source>
        <dbReference type="ARBA" id="ARBA00022515"/>
    </source>
</evidence>
<comment type="similarity">
    <text evidence="1 12">Belongs to the helicase family. DnaB subfamily.</text>
</comment>
<dbReference type="GO" id="GO:0004386">
    <property type="term" value="F:helicase activity"/>
    <property type="evidence" value="ECO:0007669"/>
    <property type="project" value="UniProtKB-KW"/>
</dbReference>
<dbReference type="PANTHER" id="PTHR30153">
    <property type="entry name" value="REPLICATIVE DNA HELICASE DNAB"/>
    <property type="match status" value="1"/>
</dbReference>
<keyword evidence="15" id="KW-1185">Reference proteome</keyword>
<comment type="function">
    <text evidence="12">The main replicative DNA helicase, it participates in initiation and elongation during chromosome replication. Travels ahead of the DNA replisome, separating dsDNA into templates for DNA synthesis. A processive ATP-dependent 5'-3' DNA helicase it has DNA-dependent ATPase activity.</text>
</comment>
<proteinExistence type="inferred from homology"/>
<evidence type="ECO:0000256" key="3">
    <source>
        <dbReference type="ARBA" id="ARBA00022705"/>
    </source>
</evidence>
<dbReference type="RefSeq" id="WP_239108650.1">
    <property type="nucleotide sequence ID" value="NZ_BOOF01000029.1"/>
</dbReference>
<dbReference type="Pfam" id="PF00772">
    <property type="entry name" value="DnaB"/>
    <property type="match status" value="1"/>
</dbReference>
<dbReference type="InterPro" id="IPR016136">
    <property type="entry name" value="DNA_helicase_N/primase_C"/>
</dbReference>
<keyword evidence="7 12" id="KW-0067">ATP-binding</keyword>
<dbReference type="Gene3D" id="1.10.860.10">
    <property type="entry name" value="DNAb Helicase, Chain A"/>
    <property type="match status" value="1"/>
</dbReference>
<evidence type="ECO:0000256" key="8">
    <source>
        <dbReference type="ARBA" id="ARBA00023125"/>
    </source>
</evidence>
<evidence type="ECO:0000256" key="1">
    <source>
        <dbReference type="ARBA" id="ARBA00008428"/>
    </source>
</evidence>
<evidence type="ECO:0000256" key="5">
    <source>
        <dbReference type="ARBA" id="ARBA00022801"/>
    </source>
</evidence>
<keyword evidence="8 12" id="KW-0238">DNA-binding</keyword>
<dbReference type="InterPro" id="IPR036185">
    <property type="entry name" value="DNA_heli_DnaB-like_N_sf"/>
</dbReference>
<dbReference type="InterPro" id="IPR007693">
    <property type="entry name" value="DNA_helicase_DnaB-like_N"/>
</dbReference>
<reference evidence="14 15" key="1">
    <citation type="submission" date="2021-01" db="EMBL/GenBank/DDBJ databases">
        <title>Whole genome shotgun sequence of Microbispora siamensis NBRC 104113.</title>
        <authorList>
            <person name="Komaki H."/>
            <person name="Tamura T."/>
        </authorList>
    </citation>
    <scope>NUCLEOTIDE SEQUENCE [LARGE SCALE GENOMIC DNA]</scope>
    <source>
        <strain evidence="14 15">NBRC 104113</strain>
    </source>
</reference>
<evidence type="ECO:0000259" key="13">
    <source>
        <dbReference type="PROSITE" id="PS51199"/>
    </source>
</evidence>
<evidence type="ECO:0000256" key="9">
    <source>
        <dbReference type="ARBA" id="ARBA00023235"/>
    </source>
</evidence>
<organism evidence="14 15">
    <name type="scientific">Microbispora siamensis</name>
    <dbReference type="NCBI Taxonomy" id="564413"/>
    <lineage>
        <taxon>Bacteria</taxon>
        <taxon>Bacillati</taxon>
        <taxon>Actinomycetota</taxon>
        <taxon>Actinomycetes</taxon>
        <taxon>Streptosporangiales</taxon>
        <taxon>Streptosporangiaceae</taxon>
        <taxon>Microbispora</taxon>
    </lineage>
</organism>
<dbReference type="PANTHER" id="PTHR30153:SF2">
    <property type="entry name" value="REPLICATIVE DNA HELICASE"/>
    <property type="match status" value="1"/>
</dbReference>
<name>A0ABQ4GRC7_9ACTN</name>
<evidence type="ECO:0000313" key="14">
    <source>
        <dbReference type="EMBL" id="GIH63986.1"/>
    </source>
</evidence>
<evidence type="ECO:0000256" key="7">
    <source>
        <dbReference type="ARBA" id="ARBA00022840"/>
    </source>
</evidence>
<accession>A0ABQ4GRC7</accession>
<evidence type="ECO:0000256" key="12">
    <source>
        <dbReference type="RuleBase" id="RU362085"/>
    </source>
</evidence>
<keyword evidence="6 12" id="KW-0347">Helicase</keyword>
<keyword evidence="3 12" id="KW-0235">DNA replication</keyword>
<dbReference type="PROSITE" id="PS51199">
    <property type="entry name" value="SF4_HELICASE"/>
    <property type="match status" value="1"/>
</dbReference>
<evidence type="ECO:0000256" key="6">
    <source>
        <dbReference type="ARBA" id="ARBA00022806"/>
    </source>
</evidence>
<comment type="catalytic activity">
    <reaction evidence="10 12">
        <text>ATP + H2O = ADP + phosphate + H(+)</text>
        <dbReference type="Rhea" id="RHEA:13065"/>
        <dbReference type="ChEBI" id="CHEBI:15377"/>
        <dbReference type="ChEBI" id="CHEBI:15378"/>
        <dbReference type="ChEBI" id="CHEBI:30616"/>
        <dbReference type="ChEBI" id="CHEBI:43474"/>
        <dbReference type="ChEBI" id="CHEBI:456216"/>
        <dbReference type="EC" id="5.6.2.3"/>
    </reaction>
</comment>
<evidence type="ECO:0000256" key="11">
    <source>
        <dbReference type="NCBIfam" id="TIGR00665"/>
    </source>
</evidence>
<comment type="caution">
    <text evidence="14">The sequence shown here is derived from an EMBL/GenBank/DDBJ whole genome shotgun (WGS) entry which is preliminary data.</text>
</comment>
<dbReference type="Pfam" id="PF03796">
    <property type="entry name" value="DnaB_C"/>
    <property type="match status" value="1"/>
</dbReference>
<dbReference type="SUPFAM" id="SSF52540">
    <property type="entry name" value="P-loop containing nucleoside triphosphate hydrolases"/>
    <property type="match status" value="1"/>
</dbReference>
<dbReference type="EMBL" id="BOOF01000029">
    <property type="protein sequence ID" value="GIH63986.1"/>
    <property type="molecule type" value="Genomic_DNA"/>
</dbReference>
<dbReference type="EC" id="5.6.2.3" evidence="11 12"/>